<keyword evidence="2 5" id="KW-0238">DNA-binding</keyword>
<name>A0AAW2CMP0_9ROSI</name>
<accession>A0AAW2CMP0</accession>
<gene>
    <name evidence="9" type="ORF">SO802_019095</name>
</gene>
<keyword evidence="1 5" id="KW-0805">Transcription regulation</keyword>
<keyword evidence="7" id="KW-0472">Membrane</keyword>
<dbReference type="EMBL" id="JAZDWU010000006">
    <property type="protein sequence ID" value="KAK9999492.1"/>
    <property type="molecule type" value="Genomic_DNA"/>
</dbReference>
<evidence type="ECO:0000256" key="5">
    <source>
        <dbReference type="RuleBase" id="RU367031"/>
    </source>
</evidence>
<evidence type="ECO:0000256" key="6">
    <source>
        <dbReference type="SAM" id="MobiDB-lite"/>
    </source>
</evidence>
<dbReference type="InterPro" id="IPR005175">
    <property type="entry name" value="PPC_dom"/>
</dbReference>
<reference evidence="9 10" key="1">
    <citation type="submission" date="2024-01" db="EMBL/GenBank/DDBJ databases">
        <title>A telomere-to-telomere, gap-free genome of sweet tea (Lithocarpus litseifolius).</title>
        <authorList>
            <person name="Zhou J."/>
        </authorList>
    </citation>
    <scope>NUCLEOTIDE SEQUENCE [LARGE SCALE GENOMIC DNA]</scope>
    <source>
        <strain evidence="9">Zhou-2022a</strain>
        <tissue evidence="9">Leaf</tissue>
    </source>
</reference>
<feature type="region of interest" description="Disordered" evidence="6">
    <location>
        <begin position="333"/>
        <end position="357"/>
    </location>
</feature>
<proteinExistence type="predicted"/>
<feature type="region of interest" description="Disordered" evidence="6">
    <location>
        <begin position="1"/>
        <end position="62"/>
    </location>
</feature>
<dbReference type="PANTHER" id="PTHR31500">
    <property type="entry name" value="AT-HOOK MOTIF NUCLEAR-LOCALIZED PROTEIN 9"/>
    <property type="match status" value="1"/>
</dbReference>
<evidence type="ECO:0000313" key="9">
    <source>
        <dbReference type="EMBL" id="KAK9999492.1"/>
    </source>
</evidence>
<evidence type="ECO:0000256" key="3">
    <source>
        <dbReference type="ARBA" id="ARBA00023163"/>
    </source>
</evidence>
<evidence type="ECO:0000256" key="1">
    <source>
        <dbReference type="ARBA" id="ARBA00023015"/>
    </source>
</evidence>
<comment type="subcellular location">
    <subcellularLocation>
        <location evidence="5">Nucleus</location>
    </subcellularLocation>
</comment>
<comment type="caution">
    <text evidence="9">The sequence shown here is derived from an EMBL/GenBank/DDBJ whole genome shotgun (WGS) entry which is preliminary data.</text>
</comment>
<comment type="function">
    <text evidence="5">Transcription factor that specifically binds AT-rich DNA sequences related to the nuclear matrix attachment regions (MARs).</text>
</comment>
<evidence type="ECO:0000259" key="8">
    <source>
        <dbReference type="PROSITE" id="PS51742"/>
    </source>
</evidence>
<dbReference type="Proteomes" id="UP001459277">
    <property type="component" value="Unassembled WGS sequence"/>
</dbReference>
<dbReference type="CDD" id="cd11378">
    <property type="entry name" value="DUF296"/>
    <property type="match status" value="1"/>
</dbReference>
<dbReference type="GO" id="GO:0003680">
    <property type="term" value="F:minor groove of adenine-thymine-rich DNA binding"/>
    <property type="evidence" value="ECO:0007669"/>
    <property type="project" value="UniProtKB-UniRule"/>
</dbReference>
<dbReference type="PANTHER" id="PTHR31500:SF45">
    <property type="entry name" value="AT-HOOK MOTIF NUCLEAR-LOCALIZED PROTEIN"/>
    <property type="match status" value="1"/>
</dbReference>
<dbReference type="GO" id="GO:0005634">
    <property type="term" value="C:nucleus"/>
    <property type="evidence" value="ECO:0007669"/>
    <property type="project" value="UniProtKB-SubCell"/>
</dbReference>
<evidence type="ECO:0000256" key="7">
    <source>
        <dbReference type="SAM" id="Phobius"/>
    </source>
</evidence>
<keyword evidence="4 5" id="KW-0539">Nucleus</keyword>
<dbReference type="PROSITE" id="PS51742">
    <property type="entry name" value="PPC"/>
    <property type="match status" value="1"/>
</dbReference>
<keyword evidence="3 5" id="KW-0804">Transcription</keyword>
<dbReference type="SUPFAM" id="SSF117856">
    <property type="entry name" value="AF0104/ALDC/Ptd012-like"/>
    <property type="match status" value="1"/>
</dbReference>
<evidence type="ECO:0000313" key="10">
    <source>
        <dbReference type="Proteomes" id="UP001459277"/>
    </source>
</evidence>
<feature type="domain" description="PPC" evidence="8">
    <location>
        <begin position="139"/>
        <end position="279"/>
    </location>
</feature>
<evidence type="ECO:0000256" key="4">
    <source>
        <dbReference type="ARBA" id="ARBA00023242"/>
    </source>
</evidence>
<sequence length="357" mass="37283">MEEDKTSTVVSESMVVNEENSNNNDDDNNALVKRVAGEEAEVEEAEEELGGGDDGAVVVGDTGPEELMGLEAVKKNNARGPPRKYDVDGGGDDMVVGPVLLPPGSSSESPTKRRRGRPRGSGKLQLIASLGGSAADTAGASFIPHVVNVQTNEDIVSKIASFSQRGPRSVCILSATGSVSRVTISQPGNSGGILRYEGRFEILSLSGSYTFVEKGGANRKLAMLSVSLAKPDGRVFGGGIAGALVAAGPIQLIVGSFKQKLNKKFKRRRSTESSSSAIIPSSSDLVRVPIHMAKLTDGDDSCTTPTSSLMDPIQGGAVGVLVVRQNMNPASLRSVSPDTFQPMSDQITSPDVNASIR</sequence>
<comment type="domain">
    <text evidence="5">The PPC domain mediates interactions between AHL proteins.</text>
</comment>
<evidence type="ECO:0000256" key="2">
    <source>
        <dbReference type="ARBA" id="ARBA00023125"/>
    </source>
</evidence>
<feature type="transmembrane region" description="Helical" evidence="7">
    <location>
        <begin position="235"/>
        <end position="257"/>
    </location>
</feature>
<feature type="compositionally biased region" description="Low complexity" evidence="6">
    <location>
        <begin position="10"/>
        <end position="23"/>
    </location>
</feature>
<dbReference type="AlphaFoldDB" id="A0AAW2CMP0"/>
<protein>
    <recommendedName>
        <fullName evidence="5">AT-hook motif nuclear-localized protein</fullName>
    </recommendedName>
</protein>
<keyword evidence="7" id="KW-0812">Transmembrane</keyword>
<keyword evidence="10" id="KW-1185">Reference proteome</keyword>
<feature type="compositionally biased region" description="Acidic residues" evidence="6">
    <location>
        <begin position="38"/>
        <end position="51"/>
    </location>
</feature>
<dbReference type="Gene3D" id="3.30.1330.80">
    <property type="entry name" value="Hypothetical protein, similar to alpha- acetolactate decarboxylase, domain 2"/>
    <property type="match status" value="1"/>
</dbReference>
<organism evidence="9 10">
    <name type="scientific">Lithocarpus litseifolius</name>
    <dbReference type="NCBI Taxonomy" id="425828"/>
    <lineage>
        <taxon>Eukaryota</taxon>
        <taxon>Viridiplantae</taxon>
        <taxon>Streptophyta</taxon>
        <taxon>Embryophyta</taxon>
        <taxon>Tracheophyta</taxon>
        <taxon>Spermatophyta</taxon>
        <taxon>Magnoliopsida</taxon>
        <taxon>eudicotyledons</taxon>
        <taxon>Gunneridae</taxon>
        <taxon>Pentapetalae</taxon>
        <taxon>rosids</taxon>
        <taxon>fabids</taxon>
        <taxon>Fagales</taxon>
        <taxon>Fagaceae</taxon>
        <taxon>Lithocarpus</taxon>
    </lineage>
</organism>
<feature type="region of interest" description="Disordered" evidence="6">
    <location>
        <begin position="76"/>
        <end position="121"/>
    </location>
</feature>
<keyword evidence="7" id="KW-1133">Transmembrane helix</keyword>
<dbReference type="Pfam" id="PF03479">
    <property type="entry name" value="PCC"/>
    <property type="match status" value="1"/>
</dbReference>
<dbReference type="InterPro" id="IPR039605">
    <property type="entry name" value="AHL"/>
</dbReference>